<evidence type="ECO:0000256" key="3">
    <source>
        <dbReference type="SAM" id="MobiDB-lite"/>
    </source>
</evidence>
<dbReference type="GeneID" id="85315146"/>
<feature type="region of interest" description="Disordered" evidence="3">
    <location>
        <begin position="62"/>
        <end position="84"/>
    </location>
</feature>
<evidence type="ECO:0000256" key="1">
    <source>
        <dbReference type="ARBA" id="ARBA00022614"/>
    </source>
</evidence>
<keyword evidence="1" id="KW-0433">Leucine-rich repeat</keyword>
<dbReference type="Proteomes" id="UP001244011">
    <property type="component" value="Unassembled WGS sequence"/>
</dbReference>
<dbReference type="AlphaFoldDB" id="A0AAJ0BUH1"/>
<name>A0AAJ0BUH1_9PEZI</name>
<dbReference type="PANTHER" id="PTHR48051:SF1">
    <property type="entry name" value="RAS SUPPRESSOR PROTEIN 1"/>
    <property type="match status" value="1"/>
</dbReference>
<dbReference type="SMART" id="SM00369">
    <property type="entry name" value="LRR_TYP"/>
    <property type="match status" value="2"/>
</dbReference>
<gene>
    <name evidence="4" type="ORF">QBC33DRAFT_598193</name>
</gene>
<evidence type="ECO:0000313" key="5">
    <source>
        <dbReference type="Proteomes" id="UP001244011"/>
    </source>
</evidence>
<organism evidence="4 5">
    <name type="scientific">Phialemonium atrogriseum</name>
    <dbReference type="NCBI Taxonomy" id="1093897"/>
    <lineage>
        <taxon>Eukaryota</taxon>
        <taxon>Fungi</taxon>
        <taxon>Dikarya</taxon>
        <taxon>Ascomycota</taxon>
        <taxon>Pezizomycotina</taxon>
        <taxon>Sordariomycetes</taxon>
        <taxon>Sordariomycetidae</taxon>
        <taxon>Cephalothecales</taxon>
        <taxon>Cephalothecaceae</taxon>
        <taxon>Phialemonium</taxon>
    </lineage>
</organism>
<protein>
    <submittedName>
        <fullName evidence="4">Uncharacterized protein</fullName>
    </submittedName>
</protein>
<dbReference type="InterPro" id="IPR032675">
    <property type="entry name" value="LRR_dom_sf"/>
</dbReference>
<feature type="region of interest" description="Disordered" evidence="3">
    <location>
        <begin position="1"/>
        <end position="50"/>
    </location>
</feature>
<dbReference type="InterPro" id="IPR003591">
    <property type="entry name" value="Leu-rich_rpt_typical-subtyp"/>
</dbReference>
<dbReference type="Gene3D" id="3.80.10.10">
    <property type="entry name" value="Ribonuclease Inhibitor"/>
    <property type="match status" value="1"/>
</dbReference>
<keyword evidence="2" id="KW-0677">Repeat</keyword>
<dbReference type="RefSeq" id="XP_060279836.1">
    <property type="nucleotide sequence ID" value="XM_060431959.1"/>
</dbReference>
<evidence type="ECO:0000256" key="2">
    <source>
        <dbReference type="ARBA" id="ARBA00022737"/>
    </source>
</evidence>
<dbReference type="PANTHER" id="PTHR48051">
    <property type="match status" value="1"/>
</dbReference>
<dbReference type="SUPFAM" id="SSF52075">
    <property type="entry name" value="Outer arm dynein light chain 1"/>
    <property type="match status" value="1"/>
</dbReference>
<keyword evidence="5" id="KW-1185">Reference proteome</keyword>
<dbReference type="InterPro" id="IPR001611">
    <property type="entry name" value="Leu-rich_rpt"/>
</dbReference>
<dbReference type="PROSITE" id="PS51450">
    <property type="entry name" value="LRR"/>
    <property type="match status" value="1"/>
</dbReference>
<proteinExistence type="predicted"/>
<evidence type="ECO:0000313" key="4">
    <source>
        <dbReference type="EMBL" id="KAK1763623.1"/>
    </source>
</evidence>
<dbReference type="InterPro" id="IPR050216">
    <property type="entry name" value="LRR_domain-containing"/>
</dbReference>
<reference evidence="4" key="1">
    <citation type="submission" date="2023-06" db="EMBL/GenBank/DDBJ databases">
        <title>Genome-scale phylogeny and comparative genomics of the fungal order Sordariales.</title>
        <authorList>
            <consortium name="Lawrence Berkeley National Laboratory"/>
            <person name="Hensen N."/>
            <person name="Bonometti L."/>
            <person name="Westerberg I."/>
            <person name="Brannstrom I.O."/>
            <person name="Guillou S."/>
            <person name="Cros-Aarteil S."/>
            <person name="Calhoun S."/>
            <person name="Haridas S."/>
            <person name="Kuo A."/>
            <person name="Mondo S."/>
            <person name="Pangilinan J."/>
            <person name="Riley R."/>
            <person name="Labutti K."/>
            <person name="Andreopoulos B."/>
            <person name="Lipzen A."/>
            <person name="Chen C."/>
            <person name="Yanf M."/>
            <person name="Daum C."/>
            <person name="Ng V."/>
            <person name="Clum A."/>
            <person name="Steindorff A."/>
            <person name="Ohm R."/>
            <person name="Martin F."/>
            <person name="Silar P."/>
            <person name="Natvig D."/>
            <person name="Lalanne C."/>
            <person name="Gautier V."/>
            <person name="Ament-Velasquez S.L."/>
            <person name="Kruys A."/>
            <person name="Hutchinson M.I."/>
            <person name="Powell A.J."/>
            <person name="Barry K."/>
            <person name="Miller A.N."/>
            <person name="Grigoriev I.V."/>
            <person name="Debuchy R."/>
            <person name="Gladieux P."/>
            <person name="Thoren M.H."/>
            <person name="Johannesson H."/>
        </authorList>
    </citation>
    <scope>NUCLEOTIDE SEQUENCE</scope>
    <source>
        <strain evidence="4">8032-3</strain>
    </source>
</reference>
<feature type="region of interest" description="Disordered" evidence="3">
    <location>
        <begin position="361"/>
        <end position="383"/>
    </location>
</feature>
<comment type="caution">
    <text evidence="4">The sequence shown here is derived from an EMBL/GenBank/DDBJ whole genome shotgun (WGS) entry which is preliminary data.</text>
</comment>
<feature type="region of interest" description="Disordered" evidence="3">
    <location>
        <begin position="132"/>
        <end position="180"/>
    </location>
</feature>
<dbReference type="EMBL" id="MU839026">
    <property type="protein sequence ID" value="KAK1763623.1"/>
    <property type="molecule type" value="Genomic_DNA"/>
</dbReference>
<feature type="compositionally biased region" description="Acidic residues" evidence="3">
    <location>
        <begin position="140"/>
        <end position="171"/>
    </location>
</feature>
<dbReference type="Pfam" id="PF13855">
    <property type="entry name" value="LRR_8"/>
    <property type="match status" value="1"/>
</dbReference>
<sequence length="543" mass="59716">MDGESPRFPEATPDQQDIDKEPTLPGIPGIPRFPDVYRGTKSATNPRKRLHTEDASLFLSTSSDPAVFSSDDDPALENVGRRKKRYVGSWFQQVPASSDSAIGEDMQTSPSLVVPKRKRTLRRQFDSGVYMGHVGSIDSSDGEPDEEIIGDGPDGPDESDGPEQPNIDESDDSHAGDSEEDLEALLRNPGPYRLNPHSDACYRRLAIERAMPKYGADEAAIQNYFQALIEQGEETVDLSNIGMNSVSNATVSLLSGLVRIPTVIEDVEFEQPETSINLIMSNNRLIRVPTAIFELEHLTTLSLRGNKLVELPPSISQCKSLRTLNVSFNRLRYLPGELLELIKEGGSLRELHLFGNPFYVRKRTTPQTDNPEEGNPDDYGPSRLYRTPVQYTDASGAVYSDFRLDDRKEVDLEPDWQLTPPRRHQVPTRVPSLLELALRSASRASKNDASLAAHLGPAGPDRLRALLDAAAADRYQGGRRCRSCGRGFVRPRARWLEFDTSGDASGGGPLVQVKIVGAPFLWAGCSWRCVPAVVPRAGGEAGS</sequence>
<accession>A0AAJ0BUH1</accession>
<dbReference type="GO" id="GO:0005737">
    <property type="term" value="C:cytoplasm"/>
    <property type="evidence" value="ECO:0007669"/>
    <property type="project" value="TreeGrafter"/>
</dbReference>